<dbReference type="eggNOG" id="COG1843">
    <property type="taxonomic scope" value="Bacteria"/>
</dbReference>
<keyword evidence="3 5" id="KW-1005">Bacterial flagellum biogenesis</keyword>
<sequence>MTDSVTAATAATNASSSSSSGNSKTLISNDFETFLRMLTTQLENQDPLNPMESSEYALQIATFSGVEQQVLTNDLLTNLTENLGGGGLSQYGSWVGMEAAAPVAVKYDGSAQLTILPEIEADASSAKLVVRNSEGSIVESREIDLPAETVTWPGESEAKADTYSFIVESYAADGSQMSETLGKVYAPIAEVRTEAGKVSVVFESGSIVNSNDVSALRDPV</sequence>
<dbReference type="PATRIC" id="fig|35806.4.peg.3696"/>
<comment type="similarity">
    <text evidence="1 5">Belongs to the FlgD family.</text>
</comment>
<dbReference type="KEGG" id="rsu:NHU_03599"/>
<reference evidence="7 8" key="1">
    <citation type="submission" date="2015-02" db="EMBL/GenBank/DDBJ databases">
        <title>Genome sequene of Rhodovulum sulfidophilum DSM 2351.</title>
        <authorList>
            <person name="Nagao N."/>
        </authorList>
    </citation>
    <scope>NUCLEOTIDE SEQUENCE [LARGE SCALE GENOMIC DNA]</scope>
    <source>
        <strain evidence="7 8">DSM 2351</strain>
    </source>
</reference>
<proteinExistence type="inferred from homology"/>
<evidence type="ECO:0000256" key="5">
    <source>
        <dbReference type="RuleBase" id="RU362076"/>
    </source>
</evidence>
<dbReference type="EMBL" id="AP014800">
    <property type="protein sequence ID" value="BAQ70731.1"/>
    <property type="molecule type" value="Genomic_DNA"/>
</dbReference>
<accession>A0A0D6B6S9</accession>
<dbReference type="InterPro" id="IPR005648">
    <property type="entry name" value="FlgD"/>
</dbReference>
<evidence type="ECO:0000256" key="4">
    <source>
        <dbReference type="ARBA" id="ARBA00024746"/>
    </source>
</evidence>
<dbReference type="AlphaFoldDB" id="A0A0D6B6S9"/>
<name>A0A0D6B6S9_RHOSU</name>
<organism evidence="7 8">
    <name type="scientific">Rhodovulum sulfidophilum</name>
    <name type="common">Rhodobacter sulfidophilus</name>
    <dbReference type="NCBI Taxonomy" id="35806"/>
    <lineage>
        <taxon>Bacteria</taxon>
        <taxon>Pseudomonadati</taxon>
        <taxon>Pseudomonadota</taxon>
        <taxon>Alphaproteobacteria</taxon>
        <taxon>Rhodobacterales</taxon>
        <taxon>Paracoccaceae</taxon>
        <taxon>Rhodovulum</taxon>
    </lineage>
</organism>
<evidence type="ECO:0000313" key="8">
    <source>
        <dbReference type="Proteomes" id="UP000064912"/>
    </source>
</evidence>
<dbReference type="GO" id="GO:0044781">
    <property type="term" value="P:bacterial-type flagellum organization"/>
    <property type="evidence" value="ECO:0007669"/>
    <property type="project" value="UniProtKB-UniRule"/>
</dbReference>
<evidence type="ECO:0000256" key="3">
    <source>
        <dbReference type="ARBA" id="ARBA00022795"/>
    </source>
</evidence>
<dbReference type="Pfam" id="PF03963">
    <property type="entry name" value="FlgD"/>
    <property type="match status" value="1"/>
</dbReference>
<dbReference type="Proteomes" id="UP000064912">
    <property type="component" value="Chromosome"/>
</dbReference>
<evidence type="ECO:0000313" key="7">
    <source>
        <dbReference type="EMBL" id="BAQ70731.1"/>
    </source>
</evidence>
<evidence type="ECO:0000256" key="1">
    <source>
        <dbReference type="ARBA" id="ARBA00010577"/>
    </source>
</evidence>
<evidence type="ECO:0000256" key="2">
    <source>
        <dbReference type="ARBA" id="ARBA00016013"/>
    </source>
</evidence>
<comment type="function">
    <text evidence="4 5">Required for flagellar hook formation. May act as a scaffolding protein.</text>
</comment>
<feature type="region of interest" description="Disordered" evidence="6">
    <location>
        <begin position="1"/>
        <end position="24"/>
    </location>
</feature>
<protein>
    <recommendedName>
        <fullName evidence="2 5">Basal-body rod modification protein FlgD</fullName>
    </recommendedName>
</protein>
<gene>
    <name evidence="7" type="ORF">NHU_03599</name>
</gene>
<evidence type="ECO:0000256" key="6">
    <source>
        <dbReference type="SAM" id="MobiDB-lite"/>
    </source>
</evidence>